<name>A0AAV2EE36_9ROSI</name>
<organism evidence="2 3">
    <name type="scientific">Linum trigynum</name>
    <dbReference type="NCBI Taxonomy" id="586398"/>
    <lineage>
        <taxon>Eukaryota</taxon>
        <taxon>Viridiplantae</taxon>
        <taxon>Streptophyta</taxon>
        <taxon>Embryophyta</taxon>
        <taxon>Tracheophyta</taxon>
        <taxon>Spermatophyta</taxon>
        <taxon>Magnoliopsida</taxon>
        <taxon>eudicotyledons</taxon>
        <taxon>Gunneridae</taxon>
        <taxon>Pentapetalae</taxon>
        <taxon>rosids</taxon>
        <taxon>fabids</taxon>
        <taxon>Malpighiales</taxon>
        <taxon>Linaceae</taxon>
        <taxon>Linum</taxon>
    </lineage>
</organism>
<evidence type="ECO:0000313" key="2">
    <source>
        <dbReference type="EMBL" id="CAL1383999.1"/>
    </source>
</evidence>
<gene>
    <name evidence="2" type="ORF">LTRI10_LOCUS25234</name>
</gene>
<evidence type="ECO:0000313" key="3">
    <source>
        <dbReference type="Proteomes" id="UP001497516"/>
    </source>
</evidence>
<sequence length="131" mass="13824">MEAGCATLSPPIVTMVVNQSNRSLEPSLAEVSIDIERKGEAEAVVALRVNSTRSEVALVAQVTTTAIRKTGLVVSTAALVVRWKMALMVASTEEEVGTKMKMEVSGIQGRCSSSKMEADDGGEFPPASPRS</sequence>
<reference evidence="2 3" key="1">
    <citation type="submission" date="2024-04" db="EMBL/GenBank/DDBJ databases">
        <authorList>
            <person name="Fracassetti M."/>
        </authorList>
    </citation>
    <scope>NUCLEOTIDE SEQUENCE [LARGE SCALE GENOMIC DNA]</scope>
</reference>
<evidence type="ECO:0000256" key="1">
    <source>
        <dbReference type="SAM" id="MobiDB-lite"/>
    </source>
</evidence>
<dbReference type="AlphaFoldDB" id="A0AAV2EE36"/>
<keyword evidence="3" id="KW-1185">Reference proteome</keyword>
<feature type="region of interest" description="Disordered" evidence="1">
    <location>
        <begin position="103"/>
        <end position="131"/>
    </location>
</feature>
<dbReference type="EMBL" id="OZ034817">
    <property type="protein sequence ID" value="CAL1383999.1"/>
    <property type="molecule type" value="Genomic_DNA"/>
</dbReference>
<accession>A0AAV2EE36</accession>
<proteinExistence type="predicted"/>
<protein>
    <submittedName>
        <fullName evidence="2">Uncharacterized protein</fullName>
    </submittedName>
</protein>
<dbReference type="Proteomes" id="UP001497516">
    <property type="component" value="Chromosome 4"/>
</dbReference>